<feature type="region of interest" description="Disordered" evidence="9">
    <location>
        <begin position="247"/>
        <end position="284"/>
    </location>
</feature>
<evidence type="ECO:0000313" key="11">
    <source>
        <dbReference type="EMBL" id="OWK05497.1"/>
    </source>
</evidence>
<sequence>MCTWGRVQSSDATLPLPETASPQWTRSAVSPAPFSEAGWAVMGVSIPTKDPSGQSLIISPEEFERIKWASHVLTREELEAREQAFKKEKEAIVVATPNPIFAEWGLKRRAGETPASPKTGSFRRRHIVEQMEKNQEERSLLAEQREQEKEQMLEYMEKLQEEDLRDLEQRHQQKLKMQAEIKRINDESQRQKAELLAQEKLADQMVMEFTKKKMAREAEFEAEQERIRREKEKEIARLRAMQEKAQDYQAEQDALRAKRNQEVADREWRRKEKEDAQKKMETEAKLRKSRLEQVAFKEHTLAVQVQRDRDEFERILRAQREQIEKERLEEEKKATGRLQHANELRRQVRENQQKQVQARIATFDEGQRLKEEAQKRRERIEDIKRKKLEELRATGLPEKYCIEAERKANIPANTSVN</sequence>
<protein>
    <recommendedName>
        <fullName evidence="7">Cilia- and flagella-associated protein 45</fullName>
    </recommendedName>
</protein>
<dbReference type="AlphaFoldDB" id="A0A212CHK0"/>
<organism evidence="11 12">
    <name type="scientific">Cervus elaphus hippelaphus</name>
    <name type="common">European red deer</name>
    <dbReference type="NCBI Taxonomy" id="46360"/>
    <lineage>
        <taxon>Eukaryota</taxon>
        <taxon>Metazoa</taxon>
        <taxon>Chordata</taxon>
        <taxon>Craniata</taxon>
        <taxon>Vertebrata</taxon>
        <taxon>Euteleostomi</taxon>
        <taxon>Mammalia</taxon>
        <taxon>Eutheria</taxon>
        <taxon>Laurasiatheria</taxon>
        <taxon>Artiodactyla</taxon>
        <taxon>Ruminantia</taxon>
        <taxon>Pecora</taxon>
        <taxon>Cervidae</taxon>
        <taxon>Cervinae</taxon>
        <taxon>Cervus</taxon>
    </lineage>
</organism>
<dbReference type="InterPro" id="IPR043597">
    <property type="entry name" value="TPH_dom"/>
</dbReference>
<evidence type="ECO:0000256" key="3">
    <source>
        <dbReference type="ARBA" id="ARBA00023054"/>
    </source>
</evidence>
<feature type="compositionally biased region" description="Polar residues" evidence="9">
    <location>
        <begin position="1"/>
        <end position="12"/>
    </location>
</feature>
<evidence type="ECO:0000256" key="1">
    <source>
        <dbReference type="ARBA" id="ARBA00004230"/>
    </source>
</evidence>
<gene>
    <name evidence="11" type="ORF">Celaphus_00001832</name>
</gene>
<keyword evidence="2" id="KW-0282">Flagellum</keyword>
<feature type="coiled-coil region" evidence="8">
    <location>
        <begin position="363"/>
        <end position="390"/>
    </location>
</feature>
<dbReference type="PANTHER" id="PTHR15504">
    <property type="entry name" value="NASOPHARYNGEAL EPITHELIUM SPECIFIC PROTEIN 1"/>
    <property type="match status" value="1"/>
</dbReference>
<evidence type="ECO:0000256" key="9">
    <source>
        <dbReference type="SAM" id="MobiDB-lite"/>
    </source>
</evidence>
<evidence type="ECO:0000256" key="7">
    <source>
        <dbReference type="ARBA" id="ARBA00034142"/>
    </source>
</evidence>
<name>A0A212CHK0_CEREH</name>
<dbReference type="OrthoDB" id="1902038at2759"/>
<evidence type="ECO:0000256" key="8">
    <source>
        <dbReference type="SAM" id="Coils"/>
    </source>
</evidence>
<dbReference type="Proteomes" id="UP000242450">
    <property type="component" value="Chromosome 20"/>
</dbReference>
<keyword evidence="3 8" id="KW-0175">Coiled coil</keyword>
<comment type="similarity">
    <text evidence="6">Belongs to the CFAP45 family.</text>
</comment>
<keyword evidence="12" id="KW-1185">Reference proteome</keyword>
<feature type="domain" description="Trichohyalin-plectin-homology" evidence="10">
    <location>
        <begin position="124"/>
        <end position="398"/>
    </location>
</feature>
<dbReference type="EMBL" id="MKHE01000020">
    <property type="protein sequence ID" value="OWK05497.1"/>
    <property type="molecule type" value="Genomic_DNA"/>
</dbReference>
<keyword evidence="4" id="KW-0969">Cilium</keyword>
<dbReference type="Pfam" id="PF13868">
    <property type="entry name" value="TPH"/>
    <property type="match status" value="1"/>
</dbReference>
<evidence type="ECO:0000259" key="10">
    <source>
        <dbReference type="Pfam" id="PF13868"/>
    </source>
</evidence>
<dbReference type="PANTHER" id="PTHR15504:SF0">
    <property type="entry name" value="CILIA- AND FLAGELLA-ASSOCIATED PROTEIN 45"/>
    <property type="match status" value="1"/>
</dbReference>
<feature type="compositionally biased region" description="Basic and acidic residues" evidence="9">
    <location>
        <begin position="253"/>
        <end position="284"/>
    </location>
</feature>
<dbReference type="GO" id="GO:0005930">
    <property type="term" value="C:axoneme"/>
    <property type="evidence" value="ECO:0007669"/>
    <property type="project" value="UniProtKB-ARBA"/>
</dbReference>
<evidence type="ECO:0000256" key="5">
    <source>
        <dbReference type="ARBA" id="ARBA00023273"/>
    </source>
</evidence>
<evidence type="ECO:0000256" key="6">
    <source>
        <dbReference type="ARBA" id="ARBA00034116"/>
    </source>
</evidence>
<dbReference type="GO" id="GO:0031514">
    <property type="term" value="C:motile cilium"/>
    <property type="evidence" value="ECO:0007669"/>
    <property type="project" value="UniProtKB-SubCell"/>
</dbReference>
<evidence type="ECO:0000256" key="4">
    <source>
        <dbReference type="ARBA" id="ARBA00023069"/>
    </source>
</evidence>
<keyword evidence="5" id="KW-0966">Cell projection</keyword>
<comment type="subcellular location">
    <subcellularLocation>
        <location evidence="1">Cell projection</location>
        <location evidence="1">Cilium</location>
        <location evidence="1">Flagellum</location>
    </subcellularLocation>
</comment>
<accession>A0A212CHK0</accession>
<comment type="caution">
    <text evidence="11">The sequence shown here is derived from an EMBL/GenBank/DDBJ whole genome shotgun (WGS) entry which is preliminary data.</text>
</comment>
<evidence type="ECO:0000313" key="12">
    <source>
        <dbReference type="Proteomes" id="UP000242450"/>
    </source>
</evidence>
<proteinExistence type="inferred from homology"/>
<dbReference type="InterPro" id="IPR033253">
    <property type="entry name" value="CFAP45"/>
</dbReference>
<feature type="coiled-coil region" evidence="8">
    <location>
        <begin position="302"/>
        <end position="338"/>
    </location>
</feature>
<evidence type="ECO:0000256" key="2">
    <source>
        <dbReference type="ARBA" id="ARBA00022846"/>
    </source>
</evidence>
<reference evidence="11 12" key="1">
    <citation type="journal article" date="2018" name="Mol. Genet. Genomics">
        <title>The red deer Cervus elaphus genome CerEla1.0: sequencing, annotating, genes, and chromosomes.</title>
        <authorList>
            <person name="Bana N.A."/>
            <person name="Nyiri A."/>
            <person name="Nagy J."/>
            <person name="Frank K."/>
            <person name="Nagy T."/>
            <person name="Steger V."/>
            <person name="Schiller M."/>
            <person name="Lakatos P."/>
            <person name="Sugar L."/>
            <person name="Horn P."/>
            <person name="Barta E."/>
            <person name="Orosz L."/>
        </authorList>
    </citation>
    <scope>NUCLEOTIDE SEQUENCE [LARGE SCALE GENOMIC DNA]</scope>
    <source>
        <strain evidence="11">Hungarian</strain>
    </source>
</reference>
<feature type="region of interest" description="Disordered" evidence="9">
    <location>
        <begin position="1"/>
        <end position="29"/>
    </location>
</feature>